<name>A0ABD3P1B7_9STRA</name>
<comment type="caution">
    <text evidence="9">The sequence shown here is derived from an EMBL/GenBank/DDBJ whole genome shotgun (WGS) entry which is preliminary data.</text>
</comment>
<proteinExistence type="inferred from homology"/>
<keyword evidence="6" id="KW-0378">Hydrolase</keyword>
<dbReference type="InterPro" id="IPR003323">
    <property type="entry name" value="OTU_dom"/>
</dbReference>
<evidence type="ECO:0000256" key="1">
    <source>
        <dbReference type="ARBA" id="ARBA00000707"/>
    </source>
</evidence>
<evidence type="ECO:0000256" key="4">
    <source>
        <dbReference type="ARBA" id="ARBA00022670"/>
    </source>
</evidence>
<dbReference type="EMBL" id="JALLPJ020000853">
    <property type="protein sequence ID" value="KAL3781276.1"/>
    <property type="molecule type" value="Genomic_DNA"/>
</dbReference>
<keyword evidence="10" id="KW-1185">Reference proteome</keyword>
<evidence type="ECO:0000256" key="7">
    <source>
        <dbReference type="SAM" id="MobiDB-lite"/>
    </source>
</evidence>
<evidence type="ECO:0000256" key="3">
    <source>
        <dbReference type="ARBA" id="ARBA00012759"/>
    </source>
</evidence>
<feature type="compositionally biased region" description="Polar residues" evidence="7">
    <location>
        <begin position="8"/>
        <end position="21"/>
    </location>
</feature>
<comment type="catalytic activity">
    <reaction evidence="1">
        <text>Thiol-dependent hydrolysis of ester, thioester, amide, peptide and isopeptide bonds formed by the C-terminal Gly of ubiquitin (a 76-residue protein attached to proteins as an intracellular targeting signal).</text>
        <dbReference type="EC" id="3.4.19.12"/>
    </reaction>
</comment>
<evidence type="ECO:0000256" key="6">
    <source>
        <dbReference type="ARBA" id="ARBA00022801"/>
    </source>
</evidence>
<sequence>MRVFLPHAQSNNKLSSSVTNSPREDKRKPEEDEDTTEVAAKKFRVQQQQPEAQLKDPMGGGGKLYPVRKDRELLEVKRGNEDHRNSESTNSSDVVAADNNNEENEGVFDGNAAVMQPSPRDEIGDMAARQNHCNSKLQAVTDRAPANLKSEWEEDPGFEDDNNTISLATWDASSACSSFAASKKSNFESKDRNLHPRTAAAAAAASSLAVKSIEDDYDNDPATISKTDITEDELTQYAQLLRTSHAPSLEITPMAGDGNCLFRAISLQVYGSSDMHSTVRTQCLDFMEVEESHFKDFVAEPYDEYIARKRMDGVHGNHAELQAASELYNRRIEVYVPPKVEPMNIFQQEEAKASSGGGEESTAAVNHPIRLLYMDGNHYDALIDPLVPTAGLGLGLPGLQPGLADRLQLDQAKRESNQIIQSNMERKMQLAIEESKRAQAQKEGEEFERVLRESCVGAVGGRADNEEVEDAFVKKSMYLSELDAADFDLEQAVRFVLM</sequence>
<dbReference type="InterPro" id="IPR050704">
    <property type="entry name" value="Peptidase_C85-like"/>
</dbReference>
<comment type="similarity">
    <text evidence="2">Belongs to the peptidase C85 family.</text>
</comment>
<reference evidence="9 10" key="1">
    <citation type="submission" date="2024-10" db="EMBL/GenBank/DDBJ databases">
        <title>Updated reference genomes for cyclostephanoid diatoms.</title>
        <authorList>
            <person name="Roberts W.R."/>
            <person name="Alverson A.J."/>
        </authorList>
    </citation>
    <scope>NUCLEOTIDE SEQUENCE [LARGE SCALE GENOMIC DNA]</scope>
    <source>
        <strain evidence="9 10">AJA010-31</strain>
    </source>
</reference>
<dbReference type="Pfam" id="PF02338">
    <property type="entry name" value="OTU"/>
    <property type="match status" value="1"/>
</dbReference>
<dbReference type="AlphaFoldDB" id="A0ABD3P1B7"/>
<feature type="compositionally biased region" description="Basic and acidic residues" evidence="7">
    <location>
        <begin position="67"/>
        <end position="86"/>
    </location>
</feature>
<organism evidence="9 10">
    <name type="scientific">Cyclotella atomus</name>
    <dbReference type="NCBI Taxonomy" id="382360"/>
    <lineage>
        <taxon>Eukaryota</taxon>
        <taxon>Sar</taxon>
        <taxon>Stramenopiles</taxon>
        <taxon>Ochrophyta</taxon>
        <taxon>Bacillariophyta</taxon>
        <taxon>Coscinodiscophyceae</taxon>
        <taxon>Thalassiosirophycidae</taxon>
        <taxon>Stephanodiscales</taxon>
        <taxon>Stephanodiscaceae</taxon>
        <taxon>Cyclotella</taxon>
    </lineage>
</organism>
<dbReference type="PROSITE" id="PS50802">
    <property type="entry name" value="OTU"/>
    <property type="match status" value="1"/>
</dbReference>
<dbReference type="SUPFAM" id="SSF54001">
    <property type="entry name" value="Cysteine proteinases"/>
    <property type="match status" value="1"/>
</dbReference>
<dbReference type="Proteomes" id="UP001530400">
    <property type="component" value="Unassembled WGS sequence"/>
</dbReference>
<keyword evidence="4" id="KW-0645">Protease</keyword>
<feature type="domain" description="OTU" evidence="8">
    <location>
        <begin position="249"/>
        <end position="385"/>
    </location>
</feature>
<dbReference type="EC" id="3.4.19.12" evidence="3"/>
<dbReference type="GO" id="GO:0006508">
    <property type="term" value="P:proteolysis"/>
    <property type="evidence" value="ECO:0007669"/>
    <property type="project" value="UniProtKB-KW"/>
</dbReference>
<dbReference type="PANTHER" id="PTHR12419:SF4">
    <property type="entry name" value="OTU DOMAIN-CONTAINING PROTEIN 5"/>
    <property type="match status" value="1"/>
</dbReference>
<dbReference type="InterPro" id="IPR038765">
    <property type="entry name" value="Papain-like_cys_pep_sf"/>
</dbReference>
<gene>
    <name evidence="9" type="ORF">ACHAWO_012109</name>
</gene>
<feature type="region of interest" description="Disordered" evidence="7">
    <location>
        <begin position="1"/>
        <end position="113"/>
    </location>
</feature>
<keyword evidence="5" id="KW-0833">Ubl conjugation pathway</keyword>
<evidence type="ECO:0000313" key="9">
    <source>
        <dbReference type="EMBL" id="KAL3781276.1"/>
    </source>
</evidence>
<dbReference type="Gene3D" id="3.90.70.80">
    <property type="match status" value="1"/>
</dbReference>
<evidence type="ECO:0000256" key="2">
    <source>
        <dbReference type="ARBA" id="ARBA00010407"/>
    </source>
</evidence>
<evidence type="ECO:0000313" key="10">
    <source>
        <dbReference type="Proteomes" id="UP001530400"/>
    </source>
</evidence>
<accession>A0ABD3P1B7</accession>
<protein>
    <recommendedName>
        <fullName evidence="3">ubiquitinyl hydrolase 1</fullName>
        <ecNumber evidence="3">3.4.19.12</ecNumber>
    </recommendedName>
</protein>
<evidence type="ECO:0000259" key="8">
    <source>
        <dbReference type="PROSITE" id="PS50802"/>
    </source>
</evidence>
<dbReference type="GO" id="GO:0004843">
    <property type="term" value="F:cysteine-type deubiquitinase activity"/>
    <property type="evidence" value="ECO:0007669"/>
    <property type="project" value="UniProtKB-EC"/>
</dbReference>
<dbReference type="PANTHER" id="PTHR12419">
    <property type="entry name" value="OTU DOMAIN CONTAINING PROTEIN"/>
    <property type="match status" value="1"/>
</dbReference>
<evidence type="ECO:0000256" key="5">
    <source>
        <dbReference type="ARBA" id="ARBA00022786"/>
    </source>
</evidence>